<evidence type="ECO:0000256" key="7">
    <source>
        <dbReference type="SAM" id="Phobius"/>
    </source>
</evidence>
<evidence type="ECO:0000256" key="6">
    <source>
        <dbReference type="ARBA" id="ARBA00023136"/>
    </source>
</evidence>
<comment type="similarity">
    <text evidence="2">Belongs to the polysaccharide synthase family.</text>
</comment>
<feature type="transmembrane region" description="Helical" evidence="7">
    <location>
        <begin position="384"/>
        <end position="405"/>
    </location>
</feature>
<feature type="transmembrane region" description="Helical" evidence="7">
    <location>
        <begin position="21"/>
        <end position="42"/>
    </location>
</feature>
<keyword evidence="6 7" id="KW-0472">Membrane</keyword>
<feature type="transmembrane region" description="Helical" evidence="7">
    <location>
        <begin position="295"/>
        <end position="316"/>
    </location>
</feature>
<dbReference type="EMBL" id="LGKP01000032">
    <property type="protein sequence ID" value="KPL81959.1"/>
    <property type="molecule type" value="Genomic_DNA"/>
</dbReference>
<accession>A0A0P6YHZ3</accession>
<feature type="transmembrane region" description="Helical" evidence="7">
    <location>
        <begin position="178"/>
        <end position="195"/>
    </location>
</feature>
<feature type="transmembrane region" description="Helical" evidence="7">
    <location>
        <begin position="207"/>
        <end position="230"/>
    </location>
</feature>
<keyword evidence="3" id="KW-1003">Cell membrane</keyword>
<comment type="caution">
    <text evidence="8">The sequence shown here is derived from an EMBL/GenBank/DDBJ whole genome shotgun (WGS) entry which is preliminary data.</text>
</comment>
<feature type="transmembrane region" description="Helical" evidence="7">
    <location>
        <begin position="417"/>
        <end position="442"/>
    </location>
</feature>
<evidence type="ECO:0000256" key="3">
    <source>
        <dbReference type="ARBA" id="ARBA00022475"/>
    </source>
</evidence>
<evidence type="ECO:0000313" key="8">
    <source>
        <dbReference type="EMBL" id="KPL81959.1"/>
    </source>
</evidence>
<dbReference type="PANTHER" id="PTHR30250:SF10">
    <property type="entry name" value="LIPOPOLYSACCHARIDE BIOSYNTHESIS PROTEIN WZXC"/>
    <property type="match status" value="1"/>
</dbReference>
<keyword evidence="9" id="KW-1185">Reference proteome</keyword>
<organism evidence="8 9">
    <name type="scientific">Herpetosiphon geysericola</name>
    <dbReference type="NCBI Taxonomy" id="70996"/>
    <lineage>
        <taxon>Bacteria</taxon>
        <taxon>Bacillati</taxon>
        <taxon>Chloroflexota</taxon>
        <taxon>Chloroflexia</taxon>
        <taxon>Herpetosiphonales</taxon>
        <taxon>Herpetosiphonaceae</taxon>
        <taxon>Herpetosiphon</taxon>
    </lineage>
</organism>
<reference evidence="8 9" key="1">
    <citation type="submission" date="2015-07" db="EMBL/GenBank/DDBJ databases">
        <title>Whole genome sequence of Herpetosiphon geysericola DSM 7119.</title>
        <authorList>
            <person name="Hemp J."/>
            <person name="Ward L.M."/>
            <person name="Pace L.A."/>
            <person name="Fischer W.W."/>
        </authorList>
    </citation>
    <scope>NUCLEOTIDE SEQUENCE [LARGE SCALE GENOMIC DNA]</scope>
    <source>
        <strain evidence="8 9">DSM 7119</strain>
    </source>
</reference>
<dbReference type="Pfam" id="PF13440">
    <property type="entry name" value="Polysacc_synt_3"/>
    <property type="match status" value="1"/>
</dbReference>
<evidence type="ECO:0000256" key="2">
    <source>
        <dbReference type="ARBA" id="ARBA00007430"/>
    </source>
</evidence>
<evidence type="ECO:0000256" key="5">
    <source>
        <dbReference type="ARBA" id="ARBA00022989"/>
    </source>
</evidence>
<gene>
    <name evidence="8" type="ORF">SE18_20405</name>
</gene>
<dbReference type="CDD" id="cd13127">
    <property type="entry name" value="MATE_tuaB_like"/>
    <property type="match status" value="1"/>
</dbReference>
<feature type="transmembrane region" description="Helical" evidence="7">
    <location>
        <begin position="328"/>
        <end position="346"/>
    </location>
</feature>
<proteinExistence type="inferred from homology"/>
<evidence type="ECO:0000256" key="4">
    <source>
        <dbReference type="ARBA" id="ARBA00022692"/>
    </source>
</evidence>
<name>A0A0P6YHZ3_9CHLR</name>
<dbReference type="STRING" id="70996.SE18_20405"/>
<feature type="transmembrane region" description="Helical" evidence="7">
    <location>
        <begin position="116"/>
        <end position="133"/>
    </location>
</feature>
<dbReference type="OrthoDB" id="149157at2"/>
<feature type="transmembrane region" description="Helical" evidence="7">
    <location>
        <begin position="84"/>
        <end position="110"/>
    </location>
</feature>
<feature type="transmembrane region" description="Helical" evidence="7">
    <location>
        <begin position="448"/>
        <end position="469"/>
    </location>
</feature>
<dbReference type="InterPro" id="IPR050833">
    <property type="entry name" value="Poly_Biosynth_Transport"/>
</dbReference>
<keyword evidence="4 7" id="KW-0812">Transmembrane</keyword>
<feature type="transmembrane region" description="Helical" evidence="7">
    <location>
        <begin position="258"/>
        <end position="275"/>
    </location>
</feature>
<evidence type="ECO:0000256" key="1">
    <source>
        <dbReference type="ARBA" id="ARBA00004651"/>
    </source>
</evidence>
<dbReference type="AlphaFoldDB" id="A0A0P6YHZ3"/>
<feature type="transmembrane region" description="Helical" evidence="7">
    <location>
        <begin position="358"/>
        <end position="378"/>
    </location>
</feature>
<dbReference type="RefSeq" id="WP_054536312.1">
    <property type="nucleotide sequence ID" value="NZ_LGKP01000032.1"/>
</dbReference>
<evidence type="ECO:0000313" key="9">
    <source>
        <dbReference type="Proteomes" id="UP000050277"/>
    </source>
</evidence>
<dbReference type="GO" id="GO:0005886">
    <property type="term" value="C:plasma membrane"/>
    <property type="evidence" value="ECO:0007669"/>
    <property type="project" value="UniProtKB-SubCell"/>
</dbReference>
<protein>
    <submittedName>
        <fullName evidence="8">Uncharacterized protein</fullName>
    </submittedName>
</protein>
<feature type="transmembrane region" description="Helical" evidence="7">
    <location>
        <begin position="154"/>
        <end position="172"/>
    </location>
</feature>
<comment type="subcellular location">
    <subcellularLocation>
        <location evidence="1">Cell membrane</location>
        <topology evidence="1">Multi-pass membrane protein</topology>
    </subcellularLocation>
</comment>
<feature type="transmembrane region" description="Helical" evidence="7">
    <location>
        <begin position="48"/>
        <end position="72"/>
    </location>
</feature>
<dbReference type="PANTHER" id="PTHR30250">
    <property type="entry name" value="PST FAMILY PREDICTED COLANIC ACID TRANSPORTER"/>
    <property type="match status" value="1"/>
</dbReference>
<keyword evidence="5 7" id="KW-1133">Transmembrane helix</keyword>
<dbReference type="Proteomes" id="UP000050277">
    <property type="component" value="Unassembled WGS sequence"/>
</dbReference>
<sequence length="488" mass="52931">MAKQPETIVQSAARNTLWSYAATYGGKILIFITTVILAYFVTKAEYGLVGMGLTVIAFLEVMQDLGIGSAVIYQADEDAANTAFWLGCGIALTLFSLTWLAAPIVATYFLQNNPDVIPIIRALGLSFPLFALRNIHDALLRKRMQFKKRFIPDLIQVSSKGAISIGCALAGMGAWSLVWGQLGGSACGVIAYWMVNPWRPSLKLDRAVIKPLLGFGSNIVAVNGLAVMLAQTDYLLVGRYLGDEKLGVYTNGFRFPDLMVMQICIALANVLYPLYSRLRDDPAGLQQGFFIASRYVALVTVPLSLGIAIAAEPFVLTLLSVKWIETVPIMRTIAIYTLFLSLGYNVGDVYKAQNRTSILTKLSIVRLVVLVPALWFAAAQFKSLQAVGITHALVAFLGSTLNLVVAAKVLNMPIRRILSAFQPAFLAGAVMSICLILTLLALQNTPSWLQLLAAIVVGIGSYGGTLWFGQREVLTQAGQTLRGAVARR</sequence>